<evidence type="ECO:0000313" key="2">
    <source>
        <dbReference type="Proteomes" id="UP000629619"/>
    </source>
</evidence>
<dbReference type="RefSeq" id="WP_378015156.1">
    <property type="nucleotide sequence ID" value="NZ_JBHSBE010000018.1"/>
</dbReference>
<dbReference type="EMBL" id="BOMW01000034">
    <property type="protein sequence ID" value="GIF06257.1"/>
    <property type="molecule type" value="Genomic_DNA"/>
</dbReference>
<dbReference type="AlphaFoldDB" id="A0A919N8I0"/>
<dbReference type="Proteomes" id="UP000629619">
    <property type="component" value="Unassembled WGS sequence"/>
</dbReference>
<comment type="caution">
    <text evidence="1">The sequence shown here is derived from an EMBL/GenBank/DDBJ whole genome shotgun (WGS) entry which is preliminary data.</text>
</comment>
<evidence type="ECO:0000313" key="1">
    <source>
        <dbReference type="EMBL" id="GIF06257.1"/>
    </source>
</evidence>
<organism evidence="1 2">
    <name type="scientific">Actinoplanes siamensis</name>
    <dbReference type="NCBI Taxonomy" id="1223317"/>
    <lineage>
        <taxon>Bacteria</taxon>
        <taxon>Bacillati</taxon>
        <taxon>Actinomycetota</taxon>
        <taxon>Actinomycetes</taxon>
        <taxon>Micromonosporales</taxon>
        <taxon>Micromonosporaceae</taxon>
        <taxon>Actinoplanes</taxon>
    </lineage>
</organism>
<keyword evidence="2" id="KW-1185">Reference proteome</keyword>
<proteinExistence type="predicted"/>
<sequence>MAMPRKGSRLITVDGTSYRWAIRPRPTYDEGLAQAPMTFVVELADAPGQVLVVATTSLRPDNWFSLPGGSVTPRIVETSVQAALAAGWEPGRSGDAFRLAVHD</sequence>
<reference evidence="1" key="1">
    <citation type="submission" date="2021-01" db="EMBL/GenBank/DDBJ databases">
        <title>Whole genome shotgun sequence of Actinoplanes siamensis NBRC 109076.</title>
        <authorList>
            <person name="Komaki H."/>
            <person name="Tamura T."/>
        </authorList>
    </citation>
    <scope>NUCLEOTIDE SEQUENCE</scope>
    <source>
        <strain evidence="1">NBRC 109076</strain>
    </source>
</reference>
<gene>
    <name evidence="1" type="ORF">Asi03nite_37950</name>
</gene>
<accession>A0A919N8I0</accession>
<name>A0A919N8I0_9ACTN</name>
<protein>
    <submittedName>
        <fullName evidence="1">Uncharacterized protein</fullName>
    </submittedName>
</protein>